<keyword evidence="11" id="KW-1185">Reference proteome</keyword>
<dbReference type="InterPro" id="IPR011529">
    <property type="entry name" value="Glu_5kinase"/>
</dbReference>
<dbReference type="GO" id="GO:0004349">
    <property type="term" value="F:glutamate 5-kinase activity"/>
    <property type="evidence" value="ECO:0007669"/>
    <property type="project" value="UniProtKB-EC"/>
</dbReference>
<comment type="function">
    <text evidence="8">Catalyzes the transfer of a phosphate group to glutamate to form L-glutamate 5-phosphate.</text>
</comment>
<feature type="binding site" evidence="8">
    <location>
        <begin position="172"/>
        <end position="173"/>
    </location>
    <ligand>
        <name>ATP</name>
        <dbReference type="ChEBI" id="CHEBI:30616"/>
    </ligand>
</feature>
<dbReference type="InterPro" id="IPR001048">
    <property type="entry name" value="Asp/Glu/Uridylate_kinase"/>
</dbReference>
<organism evidence="10 11">
    <name type="scientific">Caldicellulosiruptor naganoensis</name>
    <dbReference type="NCBI Taxonomy" id="29324"/>
    <lineage>
        <taxon>Bacteria</taxon>
        <taxon>Bacillati</taxon>
        <taxon>Bacillota</taxon>
        <taxon>Bacillota incertae sedis</taxon>
        <taxon>Caldicellulosiruptorales</taxon>
        <taxon>Caldicellulosiruptoraceae</taxon>
        <taxon>Caldicellulosiruptor</taxon>
    </lineage>
</organism>
<name>A0ABY7BDC3_9FIRM</name>
<dbReference type="Pfam" id="PF00696">
    <property type="entry name" value="AA_kinase"/>
    <property type="match status" value="1"/>
</dbReference>
<dbReference type="EMBL" id="CP113864">
    <property type="protein sequence ID" value="WAM30820.1"/>
    <property type="molecule type" value="Genomic_DNA"/>
</dbReference>
<dbReference type="PRINTS" id="PR00474">
    <property type="entry name" value="GLU5KINASE"/>
</dbReference>
<keyword evidence="4 8" id="KW-0808">Transferase</keyword>
<keyword evidence="2 8" id="KW-0028">Amino-acid biosynthesis</keyword>
<feature type="binding site" evidence="8">
    <location>
        <position position="152"/>
    </location>
    <ligand>
        <name>substrate</name>
    </ligand>
</feature>
<evidence type="ECO:0000313" key="11">
    <source>
        <dbReference type="Proteomes" id="UP001164745"/>
    </source>
</evidence>
<evidence type="ECO:0000256" key="1">
    <source>
        <dbReference type="ARBA" id="ARBA00022490"/>
    </source>
</evidence>
<proteinExistence type="inferred from homology"/>
<evidence type="ECO:0000313" key="10">
    <source>
        <dbReference type="EMBL" id="WAM30820.1"/>
    </source>
</evidence>
<dbReference type="InterPro" id="IPR001057">
    <property type="entry name" value="Glu/AcGlu_kinase"/>
</dbReference>
<gene>
    <name evidence="8 10" type="primary">proB</name>
    <name evidence="10" type="ORF">OTJ99_001603</name>
</gene>
<dbReference type="SUPFAM" id="SSF53633">
    <property type="entry name" value="Carbamate kinase-like"/>
    <property type="match status" value="1"/>
</dbReference>
<dbReference type="CDD" id="cd04242">
    <property type="entry name" value="AAK_G5K_ProB"/>
    <property type="match status" value="1"/>
</dbReference>
<feature type="binding site" evidence="8">
    <location>
        <position position="140"/>
    </location>
    <ligand>
        <name>substrate</name>
    </ligand>
</feature>
<dbReference type="EC" id="2.7.2.11" evidence="8"/>
<evidence type="ECO:0000256" key="8">
    <source>
        <dbReference type="HAMAP-Rule" id="MF_00456"/>
    </source>
</evidence>
<evidence type="ECO:0000256" key="7">
    <source>
        <dbReference type="ARBA" id="ARBA00022840"/>
    </source>
</evidence>
<evidence type="ECO:0000256" key="2">
    <source>
        <dbReference type="ARBA" id="ARBA00022605"/>
    </source>
</evidence>
<feature type="binding site" evidence="8">
    <location>
        <begin position="214"/>
        <end position="220"/>
    </location>
    <ligand>
        <name>ATP</name>
        <dbReference type="ChEBI" id="CHEBI:30616"/>
    </ligand>
</feature>
<dbReference type="PROSITE" id="PS00902">
    <property type="entry name" value="GLUTAMATE_5_KINASE"/>
    <property type="match status" value="1"/>
</dbReference>
<dbReference type="PANTHER" id="PTHR43654:SF1">
    <property type="entry name" value="ISOPENTENYL PHOSPHATE KINASE"/>
    <property type="match status" value="1"/>
</dbReference>
<keyword evidence="5 8" id="KW-0547">Nucleotide-binding</keyword>
<dbReference type="HAMAP" id="MF_00456">
    <property type="entry name" value="ProB"/>
    <property type="match status" value="1"/>
</dbReference>
<comment type="subcellular location">
    <subcellularLocation>
        <location evidence="8">Cytoplasm</location>
    </subcellularLocation>
</comment>
<evidence type="ECO:0000256" key="6">
    <source>
        <dbReference type="ARBA" id="ARBA00022777"/>
    </source>
</evidence>
<dbReference type="InterPro" id="IPR036393">
    <property type="entry name" value="AceGlu_kinase-like_sf"/>
</dbReference>
<dbReference type="Proteomes" id="UP001164745">
    <property type="component" value="Chromosome"/>
</dbReference>
<comment type="catalytic activity">
    <reaction evidence="8">
        <text>L-glutamate + ATP = L-glutamyl 5-phosphate + ADP</text>
        <dbReference type="Rhea" id="RHEA:14877"/>
        <dbReference type="ChEBI" id="CHEBI:29985"/>
        <dbReference type="ChEBI" id="CHEBI:30616"/>
        <dbReference type="ChEBI" id="CHEBI:58274"/>
        <dbReference type="ChEBI" id="CHEBI:456216"/>
        <dbReference type="EC" id="2.7.2.11"/>
    </reaction>
</comment>
<dbReference type="PANTHER" id="PTHR43654">
    <property type="entry name" value="GLUTAMATE 5-KINASE"/>
    <property type="match status" value="1"/>
</dbReference>
<feature type="binding site" evidence="8">
    <location>
        <position position="13"/>
    </location>
    <ligand>
        <name>ATP</name>
        <dbReference type="ChEBI" id="CHEBI:30616"/>
    </ligand>
</feature>
<evidence type="ECO:0000256" key="5">
    <source>
        <dbReference type="ARBA" id="ARBA00022741"/>
    </source>
</evidence>
<keyword evidence="3 8" id="KW-0641">Proline biosynthesis</keyword>
<evidence type="ECO:0000256" key="4">
    <source>
        <dbReference type="ARBA" id="ARBA00022679"/>
    </source>
</evidence>
<dbReference type="NCBIfam" id="TIGR01027">
    <property type="entry name" value="proB"/>
    <property type="match status" value="1"/>
</dbReference>
<comment type="similarity">
    <text evidence="8">Belongs to the glutamate 5-kinase family.</text>
</comment>
<accession>A0ABY7BDC3</accession>
<keyword evidence="7 8" id="KW-0067">ATP-binding</keyword>
<sequence length="272" mass="29527">MRNFADVKKIVVKVGTSTVTYPTGKLNLSRLEKLARVLSDIKNEGRDVVLVTSGAVASGLGRLGLTKNHKTTQEKQALAAIGQGILMQIYEKLFGEYGVVVAQVLLTKDVVDEEKKMLNVKNTFEQLFKFGAIPIVNENDVVAIEELEFGDNDTLSAYVATIIGADLLIILSDIDGLYSCDPRLNKDAELIKEVFEIDSYIESIAGGAGSLNSTGGMQTKIEAAKIAMQNKIPMVIANGENPSVLRDILAGKDVGTLFICKEVYQRGSEVKR</sequence>
<keyword evidence="6 8" id="KW-0418">Kinase</keyword>
<dbReference type="InterPro" id="IPR005715">
    <property type="entry name" value="Glu_5kinase/COase_Synthase"/>
</dbReference>
<dbReference type="Gene3D" id="3.40.1160.10">
    <property type="entry name" value="Acetylglutamate kinase-like"/>
    <property type="match status" value="1"/>
</dbReference>
<protein>
    <recommendedName>
        <fullName evidence="8">Glutamate 5-kinase</fullName>
        <ecNumber evidence="8">2.7.2.11</ecNumber>
    </recommendedName>
    <alternativeName>
        <fullName evidence="8">Gamma-glutamyl kinase</fullName>
        <shortName evidence="8">GK</shortName>
    </alternativeName>
</protein>
<comment type="pathway">
    <text evidence="8">Amino-acid biosynthesis; L-proline biosynthesis; L-glutamate 5-semialdehyde from L-glutamate: step 1/2.</text>
</comment>
<evidence type="ECO:0000256" key="3">
    <source>
        <dbReference type="ARBA" id="ARBA00022650"/>
    </source>
</evidence>
<feature type="binding site" evidence="8">
    <location>
        <position position="53"/>
    </location>
    <ligand>
        <name>substrate</name>
    </ligand>
</feature>
<dbReference type="InterPro" id="IPR019797">
    <property type="entry name" value="Glutamate_5-kinase_CS"/>
</dbReference>
<reference evidence="10" key="1">
    <citation type="submission" date="2022-12" db="EMBL/GenBank/DDBJ databases">
        <authorList>
            <person name="Bing R.G."/>
            <person name="Willard D.J."/>
            <person name="Manesh M.J.H."/>
            <person name="Laemthong T."/>
            <person name="Crosby J.R."/>
            <person name="Kelly R.M."/>
        </authorList>
    </citation>
    <scope>NUCLEOTIDE SEQUENCE</scope>
    <source>
        <strain evidence="10">DSM 8991</strain>
    </source>
</reference>
<evidence type="ECO:0000259" key="9">
    <source>
        <dbReference type="Pfam" id="PF00696"/>
    </source>
</evidence>
<dbReference type="PIRSF" id="PIRSF000729">
    <property type="entry name" value="GK"/>
    <property type="match status" value="1"/>
</dbReference>
<keyword evidence="1 8" id="KW-0963">Cytoplasm</keyword>
<dbReference type="InterPro" id="IPR041739">
    <property type="entry name" value="G5K_ProB"/>
</dbReference>
<dbReference type="RefSeq" id="WP_045164556.1">
    <property type="nucleotide sequence ID" value="NZ_CP113864.1"/>
</dbReference>
<feature type="domain" description="Aspartate/glutamate/uridylate kinase" evidence="9">
    <location>
        <begin position="8"/>
        <end position="238"/>
    </location>
</feature>